<keyword evidence="15" id="KW-1185">Reference proteome</keyword>
<feature type="region of interest" description="Disordered" evidence="12">
    <location>
        <begin position="530"/>
        <end position="550"/>
    </location>
</feature>
<comment type="similarity">
    <text evidence="2 11">Belongs to the KAR5 family.</text>
</comment>
<gene>
    <name evidence="14" type="ORF">PRZ48_002149</name>
</gene>
<dbReference type="SUPFAM" id="SSF58104">
    <property type="entry name" value="Methyl-accepting chemotaxis protein (MCP) signaling domain"/>
    <property type="match status" value="1"/>
</dbReference>
<feature type="transmembrane region" description="Helical" evidence="11">
    <location>
        <begin position="456"/>
        <end position="479"/>
    </location>
</feature>
<evidence type="ECO:0000313" key="14">
    <source>
        <dbReference type="EMBL" id="KAK4508411.1"/>
    </source>
</evidence>
<protein>
    <submittedName>
        <fullName evidence="14">Uncharacterized protein</fullName>
    </submittedName>
</protein>
<dbReference type="PANTHER" id="PTHR28012">
    <property type="entry name" value="NUCLEAR FUSION PROTEIN KAR5"/>
    <property type="match status" value="1"/>
</dbReference>
<evidence type="ECO:0000256" key="10">
    <source>
        <dbReference type="ARBA" id="ARBA00023242"/>
    </source>
</evidence>
<dbReference type="Proteomes" id="UP001305779">
    <property type="component" value="Unassembled WGS sequence"/>
</dbReference>
<keyword evidence="9" id="KW-0325">Glycoprotein</keyword>
<keyword evidence="10 11" id="KW-0539">Nucleus</keyword>
<keyword evidence="4 11" id="KW-0812">Transmembrane</keyword>
<reference evidence="14 15" key="1">
    <citation type="journal article" date="2023" name="G3 (Bethesda)">
        <title>A chromosome-level genome assembly of Zasmidium syzygii isolated from banana leaves.</title>
        <authorList>
            <person name="van Westerhoven A.C."/>
            <person name="Mehrabi R."/>
            <person name="Talebi R."/>
            <person name="Steentjes M.B.F."/>
            <person name="Corcolon B."/>
            <person name="Chong P.A."/>
            <person name="Kema G.H.J."/>
            <person name="Seidl M.F."/>
        </authorList>
    </citation>
    <scope>NUCLEOTIDE SEQUENCE [LARGE SCALE GENOMIC DNA]</scope>
    <source>
        <strain evidence="14 15">P124</strain>
    </source>
</reference>
<evidence type="ECO:0000256" key="9">
    <source>
        <dbReference type="ARBA" id="ARBA00023180"/>
    </source>
</evidence>
<evidence type="ECO:0000256" key="12">
    <source>
        <dbReference type="SAM" id="MobiDB-lite"/>
    </source>
</evidence>
<feature type="compositionally biased region" description="Polar residues" evidence="12">
    <location>
        <begin position="541"/>
        <end position="550"/>
    </location>
</feature>
<evidence type="ECO:0000256" key="6">
    <source>
        <dbReference type="ARBA" id="ARBA00022824"/>
    </source>
</evidence>
<evidence type="ECO:0000256" key="11">
    <source>
        <dbReference type="RuleBase" id="RU368082"/>
    </source>
</evidence>
<feature type="transmembrane region" description="Helical" evidence="11">
    <location>
        <begin position="499"/>
        <end position="518"/>
    </location>
</feature>
<evidence type="ECO:0000256" key="1">
    <source>
        <dbReference type="ARBA" id="ARBA00003389"/>
    </source>
</evidence>
<accession>A0ABR0F382</accession>
<evidence type="ECO:0000256" key="3">
    <source>
        <dbReference type="ARBA" id="ARBA00022459"/>
    </source>
</evidence>
<comment type="caution">
    <text evidence="14">The sequence shown here is derived from an EMBL/GenBank/DDBJ whole genome shotgun (WGS) entry which is preliminary data.</text>
</comment>
<comment type="subcellular location">
    <subcellularLocation>
        <location evidence="11">Endoplasmic reticulum membrane</location>
    </subcellularLocation>
    <subcellularLocation>
        <location evidence="11">Nucleus membrane</location>
    </subcellularLocation>
</comment>
<dbReference type="PANTHER" id="PTHR28012:SF1">
    <property type="entry name" value="NUCLEAR FUSION PROTEIN KAR5"/>
    <property type="match status" value="1"/>
</dbReference>
<dbReference type="InterPro" id="IPR007292">
    <property type="entry name" value="Nuclear_fusion_Kar5"/>
</dbReference>
<dbReference type="EMBL" id="JAXOVC010000001">
    <property type="protein sequence ID" value="KAK4508411.1"/>
    <property type="molecule type" value="Genomic_DNA"/>
</dbReference>
<evidence type="ECO:0000256" key="5">
    <source>
        <dbReference type="ARBA" id="ARBA00022729"/>
    </source>
</evidence>
<keyword evidence="5 11" id="KW-0732">Signal</keyword>
<evidence type="ECO:0000256" key="8">
    <source>
        <dbReference type="ARBA" id="ARBA00023136"/>
    </source>
</evidence>
<feature type="signal peptide" evidence="13">
    <location>
        <begin position="1"/>
        <end position="28"/>
    </location>
</feature>
<evidence type="ECO:0000256" key="2">
    <source>
        <dbReference type="ARBA" id="ARBA00010473"/>
    </source>
</evidence>
<evidence type="ECO:0000256" key="13">
    <source>
        <dbReference type="SAM" id="SignalP"/>
    </source>
</evidence>
<name>A0ABR0F382_ZASCE</name>
<keyword evidence="8 11" id="KW-0472">Membrane</keyword>
<keyword evidence="3 11" id="KW-0415">Karyogamy</keyword>
<comment type="function">
    <text evidence="1 11">Required for nuclear membrane fusion during karyogamy.</text>
</comment>
<evidence type="ECO:0000313" key="15">
    <source>
        <dbReference type="Proteomes" id="UP001305779"/>
    </source>
</evidence>
<feature type="chain" id="PRO_5045753865" evidence="13">
    <location>
        <begin position="29"/>
        <end position="550"/>
    </location>
</feature>
<proteinExistence type="inferred from homology"/>
<feature type="transmembrane region" description="Helical" evidence="11">
    <location>
        <begin position="431"/>
        <end position="449"/>
    </location>
</feature>
<sequence>MSFVVSVRQLLLACILVLGLQRSAQVHAGWPFSVSAVPQVGIEPNVTITGYITEVQATIQNLESQPACIRLAHKTLLNACGAYDQRSSQSFRSTDEAVQTFREVFAIQRTSCEMDEALQEMPTSCQPLLRPLSEDPRPYISECLSSLHDSNPNTWTSYMHNKHSGDAMCRLMRTEIDKEEQLDNFRQMLNAVQKMGYVMYDHSMALDEIVKLSQGMGPLLREVYSTLQHENEQLRASFKQSFNEMAKDMSAMGEGVNSVLSSVGLIDESFHKHLAQVGELFERVESFGTNVDTWSTGMAVAREEFGELQARVQMQLQQLLQEVFKKVYELTADVTRANEDVGSLAGLVDSISSGMDNTFSTLQGVNFAADNVQHKMGDINKQLDDIAVSTNNTQEAMQLVNEQVEMMQSCFTIASTLLEGFLSTMRGLTGFGLYYVSGVSIVMLCLSFLGMKLLNVIIISSLLGSVLAYVVLVPLVSLMKAGRNADAVSEEGLQMSRQFLLYGACFCMLVGAAIKTAFDRFTKRAPSRDTDIEYDPASPQYLPTAQKYSI</sequence>
<evidence type="ECO:0000256" key="7">
    <source>
        <dbReference type="ARBA" id="ARBA00022989"/>
    </source>
</evidence>
<organism evidence="14 15">
    <name type="scientific">Zasmidium cellare</name>
    <name type="common">Wine cellar mold</name>
    <name type="synonym">Racodium cellare</name>
    <dbReference type="NCBI Taxonomy" id="395010"/>
    <lineage>
        <taxon>Eukaryota</taxon>
        <taxon>Fungi</taxon>
        <taxon>Dikarya</taxon>
        <taxon>Ascomycota</taxon>
        <taxon>Pezizomycotina</taxon>
        <taxon>Dothideomycetes</taxon>
        <taxon>Dothideomycetidae</taxon>
        <taxon>Mycosphaerellales</taxon>
        <taxon>Mycosphaerellaceae</taxon>
        <taxon>Zasmidium</taxon>
    </lineage>
</organism>
<dbReference type="Pfam" id="PF04163">
    <property type="entry name" value="Tht1"/>
    <property type="match status" value="1"/>
</dbReference>
<keyword evidence="7 11" id="KW-1133">Transmembrane helix</keyword>
<evidence type="ECO:0000256" key="4">
    <source>
        <dbReference type="ARBA" id="ARBA00022692"/>
    </source>
</evidence>
<keyword evidence="6 11" id="KW-0256">Endoplasmic reticulum</keyword>